<keyword evidence="2" id="KW-1185">Reference proteome</keyword>
<proteinExistence type="predicted"/>
<organism evidence="1 2">
    <name type="scientific">Pseudarthrobacter chlorophenolicus (strain ATCC 700700 / DSM 12829 / CIP 107037 / JCM 12360 / KCTC 9906 / NCIMB 13794 / A6)</name>
    <name type="common">Arthrobacter chlorophenolicus</name>
    <dbReference type="NCBI Taxonomy" id="452863"/>
    <lineage>
        <taxon>Bacteria</taxon>
        <taxon>Bacillati</taxon>
        <taxon>Actinomycetota</taxon>
        <taxon>Actinomycetes</taxon>
        <taxon>Micrococcales</taxon>
        <taxon>Micrococcaceae</taxon>
        <taxon>Pseudarthrobacter</taxon>
    </lineage>
</organism>
<gene>
    <name evidence="1" type="ordered locus">Achl_3967</name>
</gene>
<dbReference type="EMBL" id="CP001342">
    <property type="protein sequence ID" value="ACL41918.1"/>
    <property type="molecule type" value="Genomic_DNA"/>
</dbReference>
<name>B8HHM1_PSECP</name>
<dbReference type="HOGENOM" id="CLU_2535325_0_0_11"/>
<evidence type="ECO:0000313" key="1">
    <source>
        <dbReference type="EMBL" id="ACL41918.1"/>
    </source>
</evidence>
<dbReference type="Proteomes" id="UP000002505">
    <property type="component" value="Plasmid pACHL01"/>
</dbReference>
<evidence type="ECO:0000313" key="2">
    <source>
        <dbReference type="Proteomes" id="UP000002505"/>
    </source>
</evidence>
<protein>
    <submittedName>
        <fullName evidence="1">Uncharacterized protein</fullName>
    </submittedName>
</protein>
<dbReference type="KEGG" id="ach:Achl_3967"/>
<dbReference type="AlphaFoldDB" id="B8HHM1"/>
<accession>B8HHM1</accession>
<reference evidence="1" key="1">
    <citation type="submission" date="2009-01" db="EMBL/GenBank/DDBJ databases">
        <title>Complete sequence of plasmid1 of Arthrobacter chlorophenolicus A6.</title>
        <authorList>
            <consortium name="US DOE Joint Genome Institute"/>
            <person name="Lucas S."/>
            <person name="Copeland A."/>
            <person name="Lapidus A."/>
            <person name="Glavina del Rio T."/>
            <person name="Tice H."/>
            <person name="Bruce D."/>
            <person name="Goodwin L."/>
            <person name="Pitluck S."/>
            <person name="Goltsman E."/>
            <person name="Clum A."/>
            <person name="Larimer F."/>
            <person name="Land M."/>
            <person name="Hauser L."/>
            <person name="Kyrpides N."/>
            <person name="Mikhailova N."/>
            <person name="Jansson J."/>
            <person name="Richardson P."/>
        </authorList>
    </citation>
    <scope>NUCLEOTIDE SEQUENCE [LARGE SCALE GENOMIC DNA]</scope>
    <source>
        <strain evidence="1">A6</strain>
        <plasmid evidence="1">pACHL01</plasmid>
    </source>
</reference>
<keyword evidence="1" id="KW-0614">Plasmid</keyword>
<sequence length="83" mass="7903">MERNYRLPDLDRGALLGAAGTFLAGSDFFAGSGALAGALVVAFGAAGAAVGTEGAREGTGAVVALAGAVGGWKSPGTGLYTDG</sequence>
<geneLocation type="plasmid" evidence="1 2">
    <name>pACHL01</name>
</geneLocation>